<dbReference type="SUPFAM" id="SSF140869">
    <property type="entry name" value="GUN4-like"/>
    <property type="match status" value="1"/>
</dbReference>
<sequence>MLSGTPLRKSESPEEQLKAFRLASSRQRHRLLEALLAAPEPLLPSIAVALDDYDPSGDDWAAGALIQLLMTSAGAEAEAFRQRHPHGWLLLGSAVGIDYGPLQLALARQDFEQADRVTMTLLRHLAGPDAETRGYVFYSEVPGLPEADLDTIDRLWVTYSRGRFGFSVQRRLLAVHGGRWDSLWKRIGWKGASGWTRYPGAFTWNHAAPEGHMPLVNQLRGVRLMDALLSHPAISKRATKSPA</sequence>
<dbReference type="EMBL" id="SRMO01000084">
    <property type="protein sequence ID" value="TGG90842.1"/>
    <property type="molecule type" value="Genomic_DNA"/>
</dbReference>
<reference evidence="2 3" key="1">
    <citation type="journal article" date="2019" name="mSystems">
        <title>Life at home and on the roam: Genomic adaptions reflect the dual lifestyle of an intracellular, facultative symbiont.</title>
        <authorList>
            <person name="Burgsdorf I."/>
        </authorList>
    </citation>
    <scope>NUCLEOTIDE SEQUENCE [LARGE SCALE GENOMIC DNA]</scope>
    <source>
        <strain evidence="2">277cV</strain>
    </source>
</reference>
<dbReference type="Pfam" id="PF05419">
    <property type="entry name" value="GUN4"/>
    <property type="match status" value="1"/>
</dbReference>
<dbReference type="Proteomes" id="UP000317990">
    <property type="component" value="Unassembled WGS sequence"/>
</dbReference>
<dbReference type="GO" id="GO:0046906">
    <property type="term" value="F:tetrapyrrole binding"/>
    <property type="evidence" value="ECO:0007669"/>
    <property type="project" value="TreeGrafter"/>
</dbReference>
<gene>
    <name evidence="2" type="ORF">ERJ67_08915</name>
</gene>
<feature type="domain" description="GUN4-like" evidence="1">
    <location>
        <begin position="93"/>
        <end position="232"/>
    </location>
</feature>
<dbReference type="AlphaFoldDB" id="A0A524RLC6"/>
<dbReference type="InterPro" id="IPR037215">
    <property type="entry name" value="GUN4-like_sf"/>
</dbReference>
<name>A0A524RLC6_9CHRO</name>
<evidence type="ECO:0000259" key="1">
    <source>
        <dbReference type="Pfam" id="PF05419"/>
    </source>
</evidence>
<dbReference type="InterPro" id="IPR008629">
    <property type="entry name" value="GUN4-like"/>
</dbReference>
<organism evidence="2 3">
    <name type="scientific">Aphanocapsa feldmannii 277cV</name>
    <dbReference type="NCBI Taxonomy" id="2507553"/>
    <lineage>
        <taxon>Bacteria</taxon>
        <taxon>Bacillati</taxon>
        <taxon>Cyanobacteriota</taxon>
        <taxon>Cyanophyceae</taxon>
        <taxon>Oscillatoriophycideae</taxon>
        <taxon>Chroococcales</taxon>
        <taxon>Microcystaceae</taxon>
        <taxon>Aphanocapsa</taxon>
    </lineage>
</organism>
<dbReference type="Gene3D" id="1.25.40.620">
    <property type="match status" value="1"/>
</dbReference>
<dbReference type="GO" id="GO:0030288">
    <property type="term" value="C:outer membrane-bounded periplasmic space"/>
    <property type="evidence" value="ECO:0007669"/>
    <property type="project" value="TreeGrafter"/>
</dbReference>
<evidence type="ECO:0000313" key="2">
    <source>
        <dbReference type="EMBL" id="TGG90842.1"/>
    </source>
</evidence>
<dbReference type="CDD" id="cd16383">
    <property type="entry name" value="GUN4"/>
    <property type="match status" value="1"/>
</dbReference>
<dbReference type="PANTHER" id="PTHR34800">
    <property type="entry name" value="TETRAPYRROLE-BINDING PROTEIN, CHLOROPLASTIC"/>
    <property type="match status" value="1"/>
</dbReference>
<proteinExistence type="predicted"/>
<evidence type="ECO:0000313" key="3">
    <source>
        <dbReference type="Proteomes" id="UP000317990"/>
    </source>
</evidence>
<dbReference type="PANTHER" id="PTHR34800:SF1">
    <property type="entry name" value="TETRAPYRROLE-BINDING PROTEIN, CHLOROPLASTIC"/>
    <property type="match status" value="1"/>
</dbReference>
<accession>A0A524RLC6</accession>
<protein>
    <submittedName>
        <fullName evidence="2">GUN4 domain-containing protein</fullName>
    </submittedName>
</protein>
<comment type="caution">
    <text evidence="2">The sequence shown here is derived from an EMBL/GenBank/DDBJ whole genome shotgun (WGS) entry which is preliminary data.</text>
</comment>
<dbReference type="Gene3D" id="1.10.10.1770">
    <property type="entry name" value="Gun4-like"/>
    <property type="match status" value="1"/>
</dbReference>